<evidence type="ECO:0000256" key="2">
    <source>
        <dbReference type="SAM" id="Phobius"/>
    </source>
</evidence>
<feature type="region of interest" description="Disordered" evidence="1">
    <location>
        <begin position="357"/>
        <end position="395"/>
    </location>
</feature>
<accession>A0A381PM21</accession>
<dbReference type="EMBL" id="UINC01001029">
    <property type="protein sequence ID" value="SUZ68085.1"/>
    <property type="molecule type" value="Genomic_DNA"/>
</dbReference>
<dbReference type="InterPro" id="IPR024230">
    <property type="entry name" value="GspL_cyto_dom"/>
</dbReference>
<feature type="domain" description="GspL cytoplasmic actin-ATPase-like" evidence="3">
    <location>
        <begin position="70"/>
        <end position="144"/>
    </location>
</feature>
<protein>
    <recommendedName>
        <fullName evidence="3">GspL cytoplasmic actin-ATPase-like domain-containing protein</fullName>
    </recommendedName>
</protein>
<dbReference type="InterPro" id="IPR043129">
    <property type="entry name" value="ATPase_NBD"/>
</dbReference>
<feature type="transmembrane region" description="Helical" evidence="2">
    <location>
        <begin position="452"/>
        <end position="470"/>
    </location>
</feature>
<keyword evidence="2" id="KW-0812">Transmembrane</keyword>
<dbReference type="Pfam" id="PF05134">
    <property type="entry name" value="T2SSL"/>
    <property type="match status" value="1"/>
</dbReference>
<evidence type="ECO:0000259" key="3">
    <source>
        <dbReference type="Pfam" id="PF05134"/>
    </source>
</evidence>
<dbReference type="AlphaFoldDB" id="A0A381PM21"/>
<evidence type="ECO:0000256" key="1">
    <source>
        <dbReference type="SAM" id="MobiDB-lite"/>
    </source>
</evidence>
<keyword evidence="2" id="KW-0472">Membrane</keyword>
<keyword evidence="2" id="KW-1133">Transmembrane helix</keyword>
<gene>
    <name evidence="4" type="ORF">METZ01_LOCUS20939</name>
</gene>
<evidence type="ECO:0000313" key="4">
    <source>
        <dbReference type="EMBL" id="SUZ68085.1"/>
    </source>
</evidence>
<dbReference type="SUPFAM" id="SSF53067">
    <property type="entry name" value="Actin-like ATPase domain"/>
    <property type="match status" value="1"/>
</dbReference>
<name>A0A381PM21_9ZZZZ</name>
<proteinExistence type="predicted"/>
<sequence>MDNVFYLLSASSSCIEGISLSKKNNNVFITKDSVGFSALSETNSEEERGTDSEQWIKRIGKFLDSQQWRNHAITFLLPAEDVTFRKITFPFQERKKVEQALPFELEEDLMGDLADSAYSVQVHLMSEQNSEALVLLMDRVRLEKLQQLCLERDLLIRNIDCAAYALFRLKINDNSALPEAQDLFQIYLGGDETFVNTISDGRLDEIKIFPNSIPEILRKHFSATETTLPTLLQAFAKTQDMPYNAESNNAEAEVFLQLKEELRWLCAQLTLHLRIKNYSSESQIEVHGIFGPLIKWDGVVFRIRSFPLPEAQAFAERSGDALNFSASSDVELKEEKTVAPKLDAKTPDTLEELMVEAKQREESDEQTQNDSSATELNDDAEKAEEQLYEQENQSAELDAVNQQESLLSLTARKHWGILGELRKKAEIFLEPHKLSLYHESTPWKRFLRRNRGAVAVAAILMITISISFVWQTSTKLNLLQQDIARAERLVKAELRRALPQTSASGVSTLLMELQEKIKKRKDYIENSIRFEKRDYFNLKFLNNISTLLDVDAPFQVDSLEYAPERFSLSGTIDSYDRLQLLKNNLQEFEEFKGRNIIESNRKSPEGIVYRITIELK</sequence>
<organism evidence="4">
    <name type="scientific">marine metagenome</name>
    <dbReference type="NCBI Taxonomy" id="408172"/>
    <lineage>
        <taxon>unclassified sequences</taxon>
        <taxon>metagenomes</taxon>
        <taxon>ecological metagenomes</taxon>
    </lineage>
</organism>
<dbReference type="Gene3D" id="3.30.420.380">
    <property type="match status" value="1"/>
</dbReference>
<reference evidence="4" key="1">
    <citation type="submission" date="2018-05" db="EMBL/GenBank/DDBJ databases">
        <authorList>
            <person name="Lanie J.A."/>
            <person name="Ng W.-L."/>
            <person name="Kazmierczak K.M."/>
            <person name="Andrzejewski T.M."/>
            <person name="Davidsen T.M."/>
            <person name="Wayne K.J."/>
            <person name="Tettelin H."/>
            <person name="Glass J.I."/>
            <person name="Rusch D."/>
            <person name="Podicherti R."/>
            <person name="Tsui H.-C.T."/>
            <person name="Winkler M.E."/>
        </authorList>
    </citation>
    <scope>NUCLEOTIDE SEQUENCE</scope>
</reference>